<evidence type="ECO:0000313" key="1">
    <source>
        <dbReference type="EMBL" id="GJT99794.1"/>
    </source>
</evidence>
<accession>A0ABQ5IJD4</accession>
<protein>
    <recommendedName>
        <fullName evidence="3">Reverse transcriptase Ty1/copia-type domain-containing protein</fullName>
    </recommendedName>
</protein>
<reference evidence="1" key="1">
    <citation type="journal article" date="2022" name="Int. J. Mol. Sci.">
        <title>Draft Genome of Tanacetum Coccineum: Genomic Comparison of Closely Related Tanacetum-Family Plants.</title>
        <authorList>
            <person name="Yamashiro T."/>
            <person name="Shiraishi A."/>
            <person name="Nakayama K."/>
            <person name="Satake H."/>
        </authorList>
    </citation>
    <scope>NUCLEOTIDE SEQUENCE</scope>
</reference>
<organism evidence="1 2">
    <name type="scientific">Tanacetum coccineum</name>
    <dbReference type="NCBI Taxonomy" id="301880"/>
    <lineage>
        <taxon>Eukaryota</taxon>
        <taxon>Viridiplantae</taxon>
        <taxon>Streptophyta</taxon>
        <taxon>Embryophyta</taxon>
        <taxon>Tracheophyta</taxon>
        <taxon>Spermatophyta</taxon>
        <taxon>Magnoliopsida</taxon>
        <taxon>eudicotyledons</taxon>
        <taxon>Gunneridae</taxon>
        <taxon>Pentapetalae</taxon>
        <taxon>asterids</taxon>
        <taxon>campanulids</taxon>
        <taxon>Asterales</taxon>
        <taxon>Asteraceae</taxon>
        <taxon>Asteroideae</taxon>
        <taxon>Anthemideae</taxon>
        <taxon>Anthemidinae</taxon>
        <taxon>Tanacetum</taxon>
    </lineage>
</organism>
<evidence type="ECO:0008006" key="3">
    <source>
        <dbReference type="Google" id="ProtNLM"/>
    </source>
</evidence>
<comment type="caution">
    <text evidence="1">The sequence shown here is derived from an EMBL/GenBank/DDBJ whole genome shotgun (WGS) entry which is preliminary data.</text>
</comment>
<proteinExistence type="predicted"/>
<gene>
    <name evidence="1" type="ORF">Tco_1110133</name>
</gene>
<reference evidence="1" key="2">
    <citation type="submission" date="2022-01" db="EMBL/GenBank/DDBJ databases">
        <authorList>
            <person name="Yamashiro T."/>
            <person name="Shiraishi A."/>
            <person name="Satake H."/>
            <person name="Nakayama K."/>
        </authorList>
    </citation>
    <scope>NUCLEOTIDE SEQUENCE</scope>
</reference>
<dbReference type="Proteomes" id="UP001151760">
    <property type="component" value="Unassembled WGS sequence"/>
</dbReference>
<name>A0ABQ5IJD4_9ASTR</name>
<sequence length="100" mass="11648">MITMDQRSSIRNKLWNPTMQFKQVDWLCQDHEMCMFARTEEGIIDFERIICTVASLGSSSDFRFAYAAPSLFQSTQMDVKTAFLNGPLKEEVFVLSRRVR</sequence>
<evidence type="ECO:0000313" key="2">
    <source>
        <dbReference type="Proteomes" id="UP001151760"/>
    </source>
</evidence>
<keyword evidence="2" id="KW-1185">Reference proteome</keyword>
<dbReference type="EMBL" id="BQNB010020803">
    <property type="protein sequence ID" value="GJT99794.1"/>
    <property type="molecule type" value="Genomic_DNA"/>
</dbReference>